<keyword evidence="2" id="KW-0472">Membrane</keyword>
<dbReference type="AlphaFoldDB" id="A0A1D1YG77"/>
<name>A0A1D1YG77_9ARAE</name>
<proteinExistence type="predicted"/>
<sequence length="144" mass="16783">MKEKGKRREEKEGTWGITKEKQRTNEEEEDDDDSTAKTKEKGKIIILNKDDKTDKTGNKLRIPSIETLVIIALLLTLIFNIYVLTGIRKVNDKVEFIECQNGAGNKQVKIEIDPLDEMLKELKRRRLSSILDESLWDDKFNEYL</sequence>
<keyword evidence="2" id="KW-1133">Transmembrane helix</keyword>
<feature type="transmembrane region" description="Helical" evidence="2">
    <location>
        <begin position="65"/>
        <end position="84"/>
    </location>
</feature>
<keyword evidence="2" id="KW-0812">Transmembrane</keyword>
<gene>
    <name evidence="3" type="ORF">g.3163</name>
</gene>
<organism evidence="3">
    <name type="scientific">Anthurium amnicola</name>
    <dbReference type="NCBI Taxonomy" id="1678845"/>
    <lineage>
        <taxon>Eukaryota</taxon>
        <taxon>Viridiplantae</taxon>
        <taxon>Streptophyta</taxon>
        <taxon>Embryophyta</taxon>
        <taxon>Tracheophyta</taxon>
        <taxon>Spermatophyta</taxon>
        <taxon>Magnoliopsida</taxon>
        <taxon>Liliopsida</taxon>
        <taxon>Araceae</taxon>
        <taxon>Pothoideae</taxon>
        <taxon>Potheae</taxon>
        <taxon>Anthurium</taxon>
    </lineage>
</organism>
<evidence type="ECO:0000256" key="2">
    <source>
        <dbReference type="SAM" id="Phobius"/>
    </source>
</evidence>
<evidence type="ECO:0000256" key="1">
    <source>
        <dbReference type="SAM" id="MobiDB-lite"/>
    </source>
</evidence>
<dbReference type="EMBL" id="GDJX01014315">
    <property type="protein sequence ID" value="JAT53621.1"/>
    <property type="molecule type" value="Transcribed_RNA"/>
</dbReference>
<feature type="region of interest" description="Disordered" evidence="1">
    <location>
        <begin position="1"/>
        <end position="39"/>
    </location>
</feature>
<feature type="compositionally biased region" description="Basic and acidic residues" evidence="1">
    <location>
        <begin position="1"/>
        <end position="25"/>
    </location>
</feature>
<reference evidence="3" key="1">
    <citation type="submission" date="2015-07" db="EMBL/GenBank/DDBJ databases">
        <title>Transcriptome Assembly of Anthurium amnicola.</title>
        <authorList>
            <person name="Suzuki J."/>
        </authorList>
    </citation>
    <scope>NUCLEOTIDE SEQUENCE</scope>
</reference>
<protein>
    <submittedName>
        <fullName evidence="3">Uncharacterized protein</fullName>
    </submittedName>
</protein>
<evidence type="ECO:0000313" key="3">
    <source>
        <dbReference type="EMBL" id="JAT53621.1"/>
    </source>
</evidence>
<accession>A0A1D1YG77</accession>